<protein>
    <recommendedName>
        <fullName evidence="2">Autophagy-related protein 101</fullName>
    </recommendedName>
</protein>
<dbReference type="PANTHER" id="PTHR13292">
    <property type="entry name" value="AUTOPHAGY-RELATED PROTEIN 101"/>
    <property type="match status" value="1"/>
</dbReference>
<keyword evidence="5" id="KW-1185">Reference proteome</keyword>
<evidence type="ECO:0000313" key="4">
    <source>
        <dbReference type="EMBL" id="ETO11401.1"/>
    </source>
</evidence>
<dbReference type="InterPro" id="IPR012445">
    <property type="entry name" value="ATG101"/>
</dbReference>
<keyword evidence="3" id="KW-0072">Autophagy</keyword>
<organism evidence="4 5">
    <name type="scientific">Reticulomyxa filosa</name>
    <dbReference type="NCBI Taxonomy" id="46433"/>
    <lineage>
        <taxon>Eukaryota</taxon>
        <taxon>Sar</taxon>
        <taxon>Rhizaria</taxon>
        <taxon>Retaria</taxon>
        <taxon>Foraminifera</taxon>
        <taxon>Monothalamids</taxon>
        <taxon>Reticulomyxidae</taxon>
        <taxon>Reticulomyxa</taxon>
    </lineage>
</organism>
<name>X6MCP1_RETFI</name>
<dbReference type="GO" id="GO:0000045">
    <property type="term" value="P:autophagosome assembly"/>
    <property type="evidence" value="ECO:0007669"/>
    <property type="project" value="TreeGrafter"/>
</dbReference>
<dbReference type="GO" id="GO:1990316">
    <property type="term" value="C:Atg1/ULK1 kinase complex"/>
    <property type="evidence" value="ECO:0007669"/>
    <property type="project" value="TreeGrafter"/>
</dbReference>
<dbReference type="GO" id="GO:0019901">
    <property type="term" value="F:protein kinase binding"/>
    <property type="evidence" value="ECO:0007669"/>
    <property type="project" value="TreeGrafter"/>
</dbReference>
<dbReference type="PANTHER" id="PTHR13292:SF0">
    <property type="entry name" value="AUTOPHAGY-RELATED PROTEIN 101"/>
    <property type="match status" value="1"/>
</dbReference>
<dbReference type="Pfam" id="PF07855">
    <property type="entry name" value="ATG101"/>
    <property type="match status" value="1"/>
</dbReference>
<reference evidence="4 5" key="1">
    <citation type="journal article" date="2013" name="Curr. Biol.">
        <title>The Genome of the Foraminiferan Reticulomyxa filosa.</title>
        <authorList>
            <person name="Glockner G."/>
            <person name="Hulsmann N."/>
            <person name="Schleicher M."/>
            <person name="Noegel A.A."/>
            <person name="Eichinger L."/>
            <person name="Gallinger C."/>
            <person name="Pawlowski J."/>
            <person name="Sierra R."/>
            <person name="Euteneuer U."/>
            <person name="Pillet L."/>
            <person name="Moustafa A."/>
            <person name="Platzer M."/>
            <person name="Groth M."/>
            <person name="Szafranski K."/>
            <person name="Schliwa M."/>
        </authorList>
    </citation>
    <scope>NUCLEOTIDE SEQUENCE [LARGE SCALE GENOMIC DNA]</scope>
</reference>
<dbReference type="GO" id="GO:0000407">
    <property type="term" value="C:phagophore assembly site"/>
    <property type="evidence" value="ECO:0007669"/>
    <property type="project" value="TreeGrafter"/>
</dbReference>
<dbReference type="EMBL" id="ASPP01022521">
    <property type="protein sequence ID" value="ETO11401.1"/>
    <property type="molecule type" value="Genomic_DNA"/>
</dbReference>
<sequence>MTCACEQLYEDIEASISQVTKASEQILANPSSESHSTAIEIKFYEETKTKNDGFLGSLGAFWQKEAKSYWEIWVLFFLFWLKQIIIKQHTSDVDLRVLEKEVRENMIKIIDFANKYMDHLPKLPNIETLKDSPVSYPFEIKNPDQKDNGGFGAFKMLLKTPPIKT</sequence>
<evidence type="ECO:0000256" key="2">
    <source>
        <dbReference type="ARBA" id="ARBA00018874"/>
    </source>
</evidence>
<dbReference type="Proteomes" id="UP000023152">
    <property type="component" value="Unassembled WGS sequence"/>
</dbReference>
<evidence type="ECO:0000256" key="3">
    <source>
        <dbReference type="ARBA" id="ARBA00023006"/>
    </source>
</evidence>
<dbReference type="AlphaFoldDB" id="X6MCP1"/>
<accession>X6MCP1</accession>
<comment type="similarity">
    <text evidence="1">Belongs to the ATG101 family.</text>
</comment>
<evidence type="ECO:0000256" key="1">
    <source>
        <dbReference type="ARBA" id="ARBA00007130"/>
    </source>
</evidence>
<evidence type="ECO:0000313" key="5">
    <source>
        <dbReference type="Proteomes" id="UP000023152"/>
    </source>
</evidence>
<comment type="caution">
    <text evidence="4">The sequence shown here is derived from an EMBL/GenBank/DDBJ whole genome shotgun (WGS) entry which is preliminary data.</text>
</comment>
<gene>
    <name evidence="4" type="ORF">RFI_25976</name>
</gene>
<dbReference type="OrthoDB" id="10259639at2759"/>
<proteinExistence type="inferred from homology"/>